<keyword evidence="6" id="KW-1185">Reference proteome</keyword>
<evidence type="ECO:0000313" key="6">
    <source>
        <dbReference type="Proteomes" id="UP000009081"/>
    </source>
</evidence>
<evidence type="ECO:0000256" key="4">
    <source>
        <dbReference type="ARBA" id="ARBA00023172"/>
    </source>
</evidence>
<dbReference type="InterPro" id="IPR050090">
    <property type="entry name" value="Tyrosine_recombinase_XerCD"/>
</dbReference>
<evidence type="ECO:0000313" key="5">
    <source>
        <dbReference type="EMBL" id="ACS38027.1"/>
    </source>
</evidence>
<dbReference type="KEGG" id="mea:Mex_1p0058"/>
<dbReference type="PANTHER" id="PTHR30349">
    <property type="entry name" value="PHAGE INTEGRASE-RELATED"/>
    <property type="match status" value="1"/>
</dbReference>
<keyword evidence="2" id="KW-0229">DNA integration</keyword>
<dbReference type="eggNOG" id="COG0582">
    <property type="taxonomic scope" value="Bacteria"/>
</dbReference>
<dbReference type="InterPro" id="IPR010998">
    <property type="entry name" value="Integrase_recombinase_N"/>
</dbReference>
<evidence type="ECO:0000256" key="3">
    <source>
        <dbReference type="ARBA" id="ARBA00023125"/>
    </source>
</evidence>
<dbReference type="InterPro" id="IPR013762">
    <property type="entry name" value="Integrase-like_cat_sf"/>
</dbReference>
<name>C5B385_METEA</name>
<dbReference type="Gene3D" id="1.10.443.10">
    <property type="entry name" value="Intergrase catalytic core"/>
    <property type="match status" value="1"/>
</dbReference>
<dbReference type="AlphaFoldDB" id="C5B385"/>
<keyword evidence="3" id="KW-0238">DNA-binding</keyword>
<proteinExistence type="inferred from homology"/>
<reference evidence="5 6" key="1">
    <citation type="journal article" date="2009" name="PLoS ONE">
        <title>Methylobacterium genome sequences: a reference blueprint to investigate microbial metabolism of C1 compounds from natural and industrial sources.</title>
        <authorList>
            <person name="Vuilleumier S."/>
            <person name="Chistoserdova L."/>
            <person name="Lee M.-C."/>
            <person name="Bringel F."/>
            <person name="Lajus A."/>
            <person name="Zhou Y."/>
            <person name="Gourion B."/>
            <person name="Barbe V."/>
            <person name="Chang J."/>
            <person name="Cruveiller S."/>
            <person name="Dossat C."/>
            <person name="Gillett W."/>
            <person name="Gruffaz C."/>
            <person name="Haugen E."/>
            <person name="Hourcade E."/>
            <person name="Levy R."/>
            <person name="Mangenot S."/>
            <person name="Muller E."/>
            <person name="Nadalig T."/>
            <person name="Pagni M."/>
            <person name="Penny C."/>
            <person name="Peyraud R."/>
            <person name="Robinson D.G."/>
            <person name="Roche D."/>
            <person name="Rouy Z."/>
            <person name="Saenampechek C."/>
            <person name="Salvignol G."/>
            <person name="Vallenet D."/>
            <person name="Wu Z."/>
            <person name="Marx C.J."/>
            <person name="Vorholt J.A."/>
            <person name="Olson M.V."/>
            <person name="Kaul R."/>
            <person name="Weissenbach J."/>
            <person name="Medigue C."/>
            <person name="Lidstrom M.E."/>
        </authorList>
    </citation>
    <scope>NUCLEOTIDE SEQUENCE [LARGE SCALE GENOMIC DNA]</scope>
    <source>
        <strain evidence="6">ATCC 14718 / DSM 1338 / JCM 2805 / NCIMB 9133 / AM1</strain>
    </source>
</reference>
<keyword evidence="4" id="KW-0233">DNA recombination</keyword>
<dbReference type="GO" id="GO:0015074">
    <property type="term" value="P:DNA integration"/>
    <property type="evidence" value="ECO:0007669"/>
    <property type="project" value="UniProtKB-KW"/>
</dbReference>
<dbReference type="OrthoDB" id="9784724at2"/>
<comment type="similarity">
    <text evidence="1">Belongs to the 'phage' integrase family.</text>
</comment>
<organism evidence="5 6">
    <name type="scientific">Methylorubrum extorquens (strain ATCC 14718 / DSM 1338 / JCM 2805 / NCIMB 9133 / AM1)</name>
    <name type="common">Methylobacterium extorquens</name>
    <dbReference type="NCBI Taxonomy" id="272630"/>
    <lineage>
        <taxon>Bacteria</taxon>
        <taxon>Pseudomonadati</taxon>
        <taxon>Pseudomonadota</taxon>
        <taxon>Alphaproteobacteria</taxon>
        <taxon>Hyphomicrobiales</taxon>
        <taxon>Methylobacteriaceae</taxon>
        <taxon>Methylorubrum</taxon>
    </lineage>
</organism>
<dbReference type="GO" id="GO:0003677">
    <property type="term" value="F:DNA binding"/>
    <property type="evidence" value="ECO:0007669"/>
    <property type="project" value="UniProtKB-KW"/>
</dbReference>
<dbReference type="InterPro" id="IPR011010">
    <property type="entry name" value="DNA_brk_join_enz"/>
</dbReference>
<dbReference type="CDD" id="cd01184">
    <property type="entry name" value="INT_C_like_1"/>
    <property type="match status" value="1"/>
</dbReference>
<evidence type="ECO:0008006" key="7">
    <source>
        <dbReference type="Google" id="ProtNLM"/>
    </source>
</evidence>
<dbReference type="HOGENOM" id="CLU_022238_3_0_5"/>
<evidence type="ECO:0000256" key="2">
    <source>
        <dbReference type="ARBA" id="ARBA00022908"/>
    </source>
</evidence>
<gene>
    <name evidence="5" type="ordered locus">MexAM1_META1p0058</name>
</gene>
<dbReference type="GO" id="GO:0006310">
    <property type="term" value="P:DNA recombination"/>
    <property type="evidence" value="ECO:0007669"/>
    <property type="project" value="UniProtKB-KW"/>
</dbReference>
<evidence type="ECO:0000256" key="1">
    <source>
        <dbReference type="ARBA" id="ARBA00008857"/>
    </source>
</evidence>
<dbReference type="SUPFAM" id="SSF56349">
    <property type="entry name" value="DNA breaking-rejoining enzymes"/>
    <property type="match status" value="1"/>
</dbReference>
<dbReference type="EMBL" id="CP001510">
    <property type="protein sequence ID" value="ACS38027.1"/>
    <property type="molecule type" value="Genomic_DNA"/>
</dbReference>
<dbReference type="PANTHER" id="PTHR30349:SF41">
    <property type="entry name" value="INTEGRASE_RECOMBINASE PROTEIN MJ0367-RELATED"/>
    <property type="match status" value="1"/>
</dbReference>
<dbReference type="Proteomes" id="UP000009081">
    <property type="component" value="Chromosome"/>
</dbReference>
<sequence length="601" mass="66143">MKFVQRRAGRYEFRYPLPDDLAGKPVPHFCPEALAPLVNARAGRFKTELVRSLQTNDGPIADRRVLPHIAEVHGLVDLARRFLRDGPAAGISPDQIAAMARDHEIHLLGADEAIRAKGIGLDMTREDGQGPHDGFGMTGDDLGAYRMLVAELDRYTRQQAAQMRPGESTNSFVNRAVEARGFVLHPNDPAWRQLDLAFVKAQRSALAGIRKRLDGDEELAPERVSERTGMVLTAALRLWAEAGGAGARKPQPSSIAEAERAARRFVELHGDLPITAITKAHARAFRDALVQLPKALPARLGRLPLPKLLKEDLTKYARRNAQTVNKTLALLSGVLARAERDGHFEALPAWANPFHVGFDVAPAEREPYEPFSAAELQRLFASPVFARGERPLGGQGEAAYWFPLIALFSGARRTEIAQLKIGDVRQGEGGIWYLDITNEGADQNLKTVSSGRSVPVHHELIRLGLVDMVAARAKAQPPTAPLWPAFAPPIDPKAKAWTKWFGRYLGLHVVDHSAKTFHSFRHTFKRACREAGLSEEVHNALTGHAGGGVGRRYGRERRADGTLDCGISLARLHTEIDKVVYRGVTLPTSHRVAMRATEEPQ</sequence>
<dbReference type="Gene3D" id="1.10.150.130">
    <property type="match status" value="1"/>
</dbReference>
<protein>
    <recommendedName>
        <fullName evidence="7">Integrase</fullName>
    </recommendedName>
</protein>
<accession>C5B385</accession>
<dbReference type="RefSeq" id="WP_012751965.1">
    <property type="nucleotide sequence ID" value="NC_012808.1"/>
</dbReference>
<dbReference type="STRING" id="272630.MexAM1_META1p0058"/>